<comment type="caution">
    <text evidence="2">The sequence shown here is derived from an EMBL/GenBank/DDBJ whole genome shotgun (WGS) entry which is preliminary data.</text>
</comment>
<feature type="transmembrane region" description="Helical" evidence="1">
    <location>
        <begin position="223"/>
        <end position="244"/>
    </location>
</feature>
<dbReference type="RefSeq" id="WP_101637862.1">
    <property type="nucleotide sequence ID" value="NZ_JBKUIE010000002.1"/>
</dbReference>
<organism evidence="2 3">
    <name type="scientific">Actinomyces urogenitalis</name>
    <dbReference type="NCBI Taxonomy" id="103621"/>
    <lineage>
        <taxon>Bacteria</taxon>
        <taxon>Bacillati</taxon>
        <taxon>Actinomycetota</taxon>
        <taxon>Actinomycetes</taxon>
        <taxon>Actinomycetales</taxon>
        <taxon>Actinomycetaceae</taxon>
        <taxon>Actinomyces</taxon>
    </lineage>
</organism>
<proteinExistence type="predicted"/>
<protein>
    <submittedName>
        <fullName evidence="2">Uncharacterized protein</fullName>
    </submittedName>
</protein>
<reference evidence="2 3" key="1">
    <citation type="submission" date="2017-12" db="EMBL/GenBank/DDBJ databases">
        <title>Phylogenetic diversity of female urinary microbiome.</title>
        <authorList>
            <person name="Thomas-White K."/>
            <person name="Wolfe A.J."/>
        </authorList>
    </citation>
    <scope>NUCLEOTIDE SEQUENCE [LARGE SCALE GENOMIC DNA]</scope>
    <source>
        <strain evidence="2 3">UMB0319</strain>
    </source>
</reference>
<evidence type="ECO:0000313" key="3">
    <source>
        <dbReference type="Proteomes" id="UP000234778"/>
    </source>
</evidence>
<evidence type="ECO:0000256" key="1">
    <source>
        <dbReference type="SAM" id="Phobius"/>
    </source>
</evidence>
<feature type="transmembrane region" description="Helical" evidence="1">
    <location>
        <begin position="108"/>
        <end position="129"/>
    </location>
</feature>
<feature type="transmembrane region" description="Helical" evidence="1">
    <location>
        <begin position="49"/>
        <end position="66"/>
    </location>
</feature>
<keyword evidence="1" id="KW-0812">Transmembrane</keyword>
<accession>A0A2I1KVT5</accession>
<dbReference type="EMBL" id="PKHA01000001">
    <property type="protein sequence ID" value="PKY99740.1"/>
    <property type="molecule type" value="Genomic_DNA"/>
</dbReference>
<feature type="transmembrane region" description="Helical" evidence="1">
    <location>
        <begin position="72"/>
        <end position="87"/>
    </location>
</feature>
<keyword evidence="1" id="KW-1133">Transmembrane helix</keyword>
<dbReference type="GeneID" id="81707788"/>
<feature type="transmembrane region" description="Helical" evidence="1">
    <location>
        <begin position="181"/>
        <end position="203"/>
    </location>
</feature>
<gene>
    <name evidence="2" type="ORF">CYJ26_02350</name>
</gene>
<dbReference type="Proteomes" id="UP000234778">
    <property type="component" value="Unassembled WGS sequence"/>
</dbReference>
<keyword evidence="1" id="KW-0472">Membrane</keyword>
<name>A0A2I1KVT5_9ACTO</name>
<dbReference type="AlphaFoldDB" id="A0A2I1KVT5"/>
<sequence>MSPLPYIALLLVLTAVFLTLVISALRATCPRPAAQAHPLSAIIRHSTRTRAAAVLFALAATAAAYLSGHPEGVALFGIVGLAILLLGERRSPTVMAPERTASLARRRIVDYLPATGLVLLLLAVLSLAADAAVGLPVTAAEPWHAPGGPALPAGSYFLGVSTASTGEAISSAYAPWPGPRMLVPLAAGLIIQLTASLLALRRVATRGQVGSRPGPLDQELRRYLAEGALGLLLVSAALPLPLLGVPMIEAATWEAAGWDYGRGTIGGVGIVVAVASMVYGAVLLARSPRQVSA</sequence>
<feature type="transmembrane region" description="Helical" evidence="1">
    <location>
        <begin position="6"/>
        <end position="28"/>
    </location>
</feature>
<feature type="transmembrane region" description="Helical" evidence="1">
    <location>
        <begin position="264"/>
        <end position="285"/>
    </location>
</feature>
<evidence type="ECO:0000313" key="2">
    <source>
        <dbReference type="EMBL" id="PKY99740.1"/>
    </source>
</evidence>